<keyword evidence="7" id="KW-0067">ATP-binding</keyword>
<evidence type="ECO:0000256" key="2">
    <source>
        <dbReference type="ARBA" id="ARBA00012513"/>
    </source>
</evidence>
<dbReference type="InterPro" id="IPR014009">
    <property type="entry name" value="PIK_FAT"/>
</dbReference>
<keyword evidence="6" id="KW-0418">Kinase</keyword>
<evidence type="ECO:0000256" key="9">
    <source>
        <dbReference type="ARBA" id="ARBA00047899"/>
    </source>
</evidence>
<dbReference type="GO" id="GO:0000184">
    <property type="term" value="P:nuclear-transcribed mRNA catabolic process, nonsense-mediated decay"/>
    <property type="evidence" value="ECO:0007669"/>
    <property type="project" value="UniProtKB-KW"/>
</dbReference>
<dbReference type="InterPro" id="IPR011009">
    <property type="entry name" value="Kinase-like_dom_sf"/>
</dbReference>
<dbReference type="Pfam" id="PF02260">
    <property type="entry name" value="FATC"/>
    <property type="match status" value="1"/>
</dbReference>
<dbReference type="Gramene" id="Kaladp0018s0136.1.v1.1">
    <property type="protein sequence ID" value="Kaladp0018s0136.1.v1.1"/>
    <property type="gene ID" value="Kaladp0018s0136.v1.1"/>
</dbReference>
<feature type="domain" description="FAT" evidence="14">
    <location>
        <begin position="1176"/>
        <end position="1745"/>
    </location>
</feature>
<keyword evidence="5" id="KW-0547">Nucleotide-binding</keyword>
<evidence type="ECO:0000256" key="11">
    <source>
        <dbReference type="SAM" id="Coils"/>
    </source>
</evidence>
<evidence type="ECO:0000256" key="6">
    <source>
        <dbReference type="ARBA" id="ARBA00022777"/>
    </source>
</evidence>
<dbReference type="InterPro" id="IPR036940">
    <property type="entry name" value="PI3/4_kinase_cat_sf"/>
</dbReference>
<dbReference type="PROSITE" id="PS51190">
    <property type="entry name" value="FATC"/>
    <property type="match status" value="1"/>
</dbReference>
<feature type="compositionally biased region" description="Basic and acidic residues" evidence="12">
    <location>
        <begin position="3479"/>
        <end position="3491"/>
    </location>
</feature>
<comment type="catalytic activity">
    <reaction evidence="9">
        <text>L-threonyl-[protein] + ATP = O-phospho-L-threonyl-[protein] + ADP + H(+)</text>
        <dbReference type="Rhea" id="RHEA:46608"/>
        <dbReference type="Rhea" id="RHEA-COMP:11060"/>
        <dbReference type="Rhea" id="RHEA-COMP:11605"/>
        <dbReference type="ChEBI" id="CHEBI:15378"/>
        <dbReference type="ChEBI" id="CHEBI:30013"/>
        <dbReference type="ChEBI" id="CHEBI:30616"/>
        <dbReference type="ChEBI" id="CHEBI:61977"/>
        <dbReference type="ChEBI" id="CHEBI:456216"/>
        <dbReference type="EC" id="2.7.11.1"/>
    </reaction>
</comment>
<dbReference type="OMA" id="FACPEER"/>
<dbReference type="GO" id="GO:0005524">
    <property type="term" value="F:ATP binding"/>
    <property type="evidence" value="ECO:0007669"/>
    <property type="project" value="UniProtKB-KW"/>
</dbReference>
<name>A0A7N0T1F2_KALFE</name>
<dbReference type="FunFam" id="1.10.1070.11:FF:000023">
    <property type="entry name" value="serine/threonine-protein kinase SMG1 isoform X1"/>
    <property type="match status" value="1"/>
</dbReference>
<dbReference type="SUPFAM" id="SSF48371">
    <property type="entry name" value="ARM repeat"/>
    <property type="match status" value="2"/>
</dbReference>
<dbReference type="GO" id="GO:0004674">
    <property type="term" value="F:protein serine/threonine kinase activity"/>
    <property type="evidence" value="ECO:0007669"/>
    <property type="project" value="UniProtKB-KW"/>
</dbReference>
<evidence type="ECO:0000256" key="12">
    <source>
        <dbReference type="SAM" id="MobiDB-lite"/>
    </source>
</evidence>
<dbReference type="CDD" id="cd22265">
    <property type="entry name" value="UDM1_RNF168"/>
    <property type="match status" value="1"/>
</dbReference>
<dbReference type="InterPro" id="IPR018936">
    <property type="entry name" value="PI3/4_kinase_CS"/>
</dbReference>
<comment type="similarity">
    <text evidence="1">Belongs to the PI3/PI4-kinase family.</text>
</comment>
<evidence type="ECO:0000256" key="4">
    <source>
        <dbReference type="ARBA" id="ARBA00022679"/>
    </source>
</evidence>
<feature type="coiled-coil region" evidence="11">
    <location>
        <begin position="2548"/>
        <end position="2575"/>
    </location>
</feature>
<dbReference type="EC" id="2.7.11.1" evidence="2"/>
<dbReference type="InterPro" id="IPR003152">
    <property type="entry name" value="FATC_dom"/>
</dbReference>
<keyword evidence="4" id="KW-0808">Transferase</keyword>
<dbReference type="InterPro" id="IPR031559">
    <property type="entry name" value="SMG1"/>
</dbReference>
<evidence type="ECO:0000256" key="8">
    <source>
        <dbReference type="ARBA" id="ARBA00023161"/>
    </source>
</evidence>
<dbReference type="Gene3D" id="1.10.1070.11">
    <property type="entry name" value="Phosphatidylinositol 3-/4-kinase, catalytic domain"/>
    <property type="match status" value="1"/>
</dbReference>
<dbReference type="InterPro" id="IPR050517">
    <property type="entry name" value="DDR_Repair_Kinase"/>
</dbReference>
<evidence type="ECO:0000256" key="1">
    <source>
        <dbReference type="ARBA" id="ARBA00011031"/>
    </source>
</evidence>
<evidence type="ECO:0000259" key="15">
    <source>
        <dbReference type="PROSITE" id="PS51190"/>
    </source>
</evidence>
<keyword evidence="8" id="KW-0866">Nonsense-mediated mRNA decay</keyword>
<dbReference type="PROSITE" id="PS50290">
    <property type="entry name" value="PI3_4_KINASE_3"/>
    <property type="match status" value="1"/>
</dbReference>
<feature type="compositionally biased region" description="Low complexity" evidence="12">
    <location>
        <begin position="3531"/>
        <end position="3552"/>
    </location>
</feature>
<dbReference type="InterPro" id="IPR000403">
    <property type="entry name" value="PI3/4_kinase_cat_dom"/>
</dbReference>
<evidence type="ECO:0000256" key="5">
    <source>
        <dbReference type="ARBA" id="ARBA00022741"/>
    </source>
</evidence>
<dbReference type="CDD" id="cd05170">
    <property type="entry name" value="PIKKc_SMG1"/>
    <property type="match status" value="1"/>
</dbReference>
<evidence type="ECO:0000313" key="16">
    <source>
        <dbReference type="EnsemblPlants" id="Kaladp0018s0136.1.v1.1"/>
    </source>
</evidence>
<protein>
    <recommendedName>
        <fullName evidence="2">non-specific serine/threonine protein kinase</fullName>
        <ecNumber evidence="2">2.7.11.1</ecNumber>
    </recommendedName>
</protein>
<dbReference type="EnsemblPlants" id="Kaladp0018s0136.1.v1.1">
    <property type="protein sequence ID" value="Kaladp0018s0136.1.v1.1"/>
    <property type="gene ID" value="Kaladp0018s0136.v1.1"/>
</dbReference>
<dbReference type="Gene3D" id="3.30.1010.10">
    <property type="entry name" value="Phosphatidylinositol 3-kinase Catalytic Subunit, Chain A, domain 4"/>
    <property type="match status" value="1"/>
</dbReference>
<sequence>MQGLHHQQQQLAALLSVALPKDDVAGAEDDESARISALQSLQRAIIYPPNSLLVAHSAAFLAQGLSTLLSDKSLLVRQLAARVYGALCSVVSSIQLTPSGRQNQIVLRNLVDHFISWALPLLGNINAGEGMTELALESLLEFVNVRDVGVIERYALPILKACQVLLENERTSMNLLRQLLGLLTLVSLKFPRCFQPHFADFVDLLLGWALVPDLAESDRRVIMDSFLQFQKHWVSSFQFSMGLLSKFLGDIDVLLQDGNPGTLQQFRRLLALLSCFCTVLQSTASGMLELKLLQQIKEPVSKVVPRLLGCLSLVGKKFGWSKWVTELSRCLTLLAEILGETFSSFYPLAMDILFQSLSHDSVAQVPGMGKFTTFDVHGVLKTNLQLLSLQKRGLLPSSVVNLLRFDKPISQLRLHPNHLVTGSSAATYMFLLQHESDEVVEQAMDSLTEELELLANMLRKILGCGLYNTGGVETQSYSKAELFALINFDLKVMLSCINTGGDNTLFEKADAASLYLQRSKRLISDIIEKLNPFHAPIEGCMVLQARVIETVEQLSAVEFLCQCFLQKAYEKTCTKGYSDVILRHLNKYSPLIMKAIHFSSPLMVKLRALEWIRRFCEGIFTTCENLDAYICVLRNPCTSANFVFPVLDAASDQEPTVRMHVASVLELLIRAKLVHPEHFRVLSTKVLERLGDPEGAITVAFLKLSSNALTVTYYLYGLSEFQISSKPSHDMLGGRPMQQWKQILALKQTKKRLHSQQLVSILSYLSQKWKVPLSSWVQRLISSCRNSKDSVSTPGEQARDSVNCPLQFKEETDDTFERICSVNNLAGAFWAIHEASRYCILMRLRTNLGGPTQTFAALERMLLDIVHAMQIDTEQQEGNMNIIGSSGAHLLPMRLLLDFVEALKKNVFNAYEGSIILEPAPRQSSLFFRANKKVCEEWFSRICEPMMKVGLALQCHDATIHYCTLRLMEMKNLASSASSVSYREQASEKFLNNRTKFTKDVLRMLRHMALALCRCHDAESLIGLLKWAKVAFFSFPFDGDTLIDDEVRGPLSWISGLVYLAKGQYEKAAAHFTLLLQNEESLASMGADGIQFAICRIIESYTAVSDWKSLDLWLSELQSLRAKHAGKTYSGALTMAGNDINDVHALAHFDNGDYQAAWSSLNLTPKGSSELTLEPRLALRRSEQMLLQAMLHKVEGKEENLYLEIGKAKSMMEQKMSILPLDGLLEAAEYATQLQCIFVFEEGCNVTDNHEKGKQIQSIVSSHFKSTEIPLNAVHQDCNLWLKLLRVHRTINPLSPITLNLTNSLLTLARKQSNLGLASSLYGHLRDYLSLCSEMGQSGHLLSHLQYEGALLMHAENKLEDAITELWSFVRPCIVSPNNKGIEDKDGILKAKACLKLADWLRQDLSHTSVGLVPKMLEDIMSEISCPDSEISCDHEHSFPKPSGDAELIVGTVTKLSSLVCPAMGKSWISYASWCFNLAKRHLSTTQETSFLTVSPVLFPEIVPGIFKTTDEEKALVESIICQLYVRSKGSGNQERDSGVQSVIGNENDPKALVHQILNAIEVAAGAPGAEQGNGETLFVKVGSQLRVLFIQANIGIEEAHILPAVNSLLEIWWSLRRRKVTFFGHAALGYIQYLSYSSVGNSQGLVDECISESIKHKAASYTNRATLYVLHILLNYGAELKDALEPALANVPLLPWQEITPQLFARLSFHPEPVVRKQLEGLLNMLAKHFPWSIVYPTLVDVNACEEGPSEELRNVLGCLTTLYPRLVQDVQLMINELGNVTVLWEELWVSTLQDLHTDVIRRINLLKEEAMRIAENATLTQNEKNKINAAKYSAMMAPIVVTLERRLASTSRKPETPHEIWFHESYGEQLKSAILSFKTPPASAGSLGEVWRPFDSIVASLAAHQRRFSVTLGDVAPKLALLSSSDIPMPGHEKHITIAESDKSVNPSLQGIVTVASFSDKVTILSTKTKPKKIVLLGSDGESYTYLLKGREDLRLDARIMQLLQAVNGFLRSSSTTHSRPLGIRYYSVTPISGRAGLIQWVDNAVSIYSVFKSWQNRTQLSQLSTAGTGDFKDAAAPSVPRPSDIFYGKIIPALKEKGIRRVISRRDWPHEVKRKVLLDLMNEAPRQLLYHELWCASEGFKAFNSKLKRYSGSVAAMSMVGHVLGLGDRHLDNILIDLCSGDIVHIDYNICFDKGLRLKIPEIVPFRLTQTMEAALGLTGLEGNFRSYCETVLDVLRKNKDLILMLLEVFVWDPLVEWTRGDFHDDAAIVGEERKGMELAVSLSLFASRVQEIRVPLQEHHDLLLTSLPAVENTLERFTDVLNQYEVVSTVYYHADQERCNLTVRENSVKSAVAQTMSNFEKTRASFEMQAREFSEAKSCVAERTQEATSWIEQHGRIIDALRNTSMPEIDVGVTFSSYGEALSLTSAVVVAKVPLTIVPEPTQVQCQDIDKEVSQHLLNLDSALASAVNTMKTYSVTLQRILPTNYVITSPVHGWVQILQRSLNSISSDVLVFARRQAAELISEACGGGFDSIKQKHRELCFTVQNHAEQIEKVEEEIAQLQSTISSDAELIAKDRVVSAFLKFMQSAGLNIKEDSTFSLRSAQPSFDGIKGRMHGDKMERVLSVLNTIVGSIYKDVKNRVLTLFGDCHVKENSDHTLQSDSGSLLYEFEEQVEKCVLVAEFVNELQRYADFPILHLEAGGDGPVKVLEKLQASTFKSSLLLCKNLMEQLTETILPNMVKCILSYSSEVMDAFGSVSQMRGSIDTALEQLIEVEMERTALGELEQNYSIKVGFITEQQMALEEASMNGRDHLSWEEAEELVSQEEACRAQLQQLHQAWNQKDVKMSLLMKRESSIRNVLTSSESHFQALTSSEEESTHHILGKKQLLRTLVNPFRELEAVDKTLSAWCASASCAKRTPISADLVDSGLRADNVWKAVSLLNDHFFYVWRVGILDTLLDSCVHDPSSSLDQNMGFDQLYNKVKRKVESLLHRHIGQYLKERVVPVLLAWLDRETDQMMVPAKEYTCDQVKKDVNISRRMQLLLEEYCNAHETAGAANSAASVLKRQLIELKELLCRTSLEIVQMEWMYDGILTPSRNNRVLLQRYMGKTDNLSAVILNLNRPELLDSLKSTLSTVSKSVECLQVCEQSSINAEGQLERAMGWACGGPSTNSSGNASSKGSGIPPEFHDHLLRRKQLLWEACEKASDIMKLCMSILEFEVSRDIKFHNWGENFTPRSGDEGNAWQQAYMNALTRLDVSYHSFKRTEQEWKVAQSSMEAASNNLLSATNELRVASLKAQTASGDLQSIVLAMRDCASEASVSLSAFARATKDHTALTSECGSMLEEVLAITEGLHDVHKLGKEAALMHHSLLEYLSKANKVLFPLESMLSKDVAAMTEAISKERETKIEISQIHGQAIYQSYCLRIKEACQTIKPMVPTLMSSVKGLHNILTRLARTASIHAGNLHKALEGVGESDEERSQEIDMSRNDFDIDTVELISNERESVSRSEGENVENLVESEDLSSQDKGWISPPDSVYSSSSGSSITSADASAVDDLDSQELAAEDILLNSNGAVTPDDLNSIQSNGETGFQEILQNDPPKSELINVNRDNSGTLEDDGTEATSLLVGLTLSENISAAVGEGDSKGKPDVKNDVALQNNTDSAAGDNGSRLFNTAVGSRALRGKNSYALSVLRRVEMKLDGRDVPDKRESSVCEQVDYLLRQATSIDNLCNMYEGWTPWI</sequence>
<dbReference type="PANTHER" id="PTHR11139">
    <property type="entry name" value="ATAXIA TELANGIECTASIA MUTATED ATM -RELATED"/>
    <property type="match status" value="1"/>
</dbReference>
<evidence type="ECO:0000259" key="13">
    <source>
        <dbReference type="PROSITE" id="PS50290"/>
    </source>
</evidence>
<proteinExistence type="inferred from homology"/>
<feature type="region of interest" description="Disordered" evidence="12">
    <location>
        <begin position="3470"/>
        <end position="3552"/>
    </location>
</feature>
<evidence type="ECO:0000256" key="7">
    <source>
        <dbReference type="ARBA" id="ARBA00022840"/>
    </source>
</evidence>
<dbReference type="Proteomes" id="UP000594263">
    <property type="component" value="Unplaced"/>
</dbReference>
<dbReference type="InterPro" id="IPR039414">
    <property type="entry name" value="SMG1_PIKKc"/>
</dbReference>
<evidence type="ECO:0000259" key="14">
    <source>
        <dbReference type="PROSITE" id="PS51189"/>
    </source>
</evidence>
<dbReference type="FunFam" id="3.30.1010.10:FF:000029">
    <property type="entry name" value="Serine/threonine-protein kinase SMG1"/>
    <property type="match status" value="1"/>
</dbReference>
<dbReference type="PROSITE" id="PS51189">
    <property type="entry name" value="FAT"/>
    <property type="match status" value="1"/>
</dbReference>
<keyword evidence="17" id="KW-1185">Reference proteome</keyword>
<keyword evidence="3" id="KW-0723">Serine/threonine-protein kinase</keyword>
<dbReference type="Pfam" id="PF15785">
    <property type="entry name" value="SMG1"/>
    <property type="match status" value="1"/>
</dbReference>
<dbReference type="Pfam" id="PF00454">
    <property type="entry name" value="PI3_PI4_kinase"/>
    <property type="match status" value="1"/>
</dbReference>
<dbReference type="SMART" id="SM01345">
    <property type="entry name" value="Rapamycin_bind"/>
    <property type="match status" value="1"/>
</dbReference>
<dbReference type="PANTHER" id="PTHR11139:SF71">
    <property type="entry name" value="SERINE_THREONINE-PROTEIN KINASE SMG1"/>
    <property type="match status" value="1"/>
</dbReference>
<feature type="compositionally biased region" description="Basic and acidic residues" evidence="12">
    <location>
        <begin position="3500"/>
        <end position="3511"/>
    </location>
</feature>
<feature type="domain" description="PI3K/PI4K catalytic" evidence="13">
    <location>
        <begin position="1960"/>
        <end position="2301"/>
    </location>
</feature>
<dbReference type="SMART" id="SM01343">
    <property type="entry name" value="FATC"/>
    <property type="match status" value="1"/>
</dbReference>
<keyword evidence="11" id="KW-0175">Coiled coil</keyword>
<dbReference type="GO" id="GO:0005634">
    <property type="term" value="C:nucleus"/>
    <property type="evidence" value="ECO:0007669"/>
    <property type="project" value="TreeGrafter"/>
</dbReference>
<organism evidence="16 17">
    <name type="scientific">Kalanchoe fedtschenkoi</name>
    <name type="common">Lavender scallops</name>
    <name type="synonym">South American air plant</name>
    <dbReference type="NCBI Taxonomy" id="63787"/>
    <lineage>
        <taxon>Eukaryota</taxon>
        <taxon>Viridiplantae</taxon>
        <taxon>Streptophyta</taxon>
        <taxon>Embryophyta</taxon>
        <taxon>Tracheophyta</taxon>
        <taxon>Spermatophyta</taxon>
        <taxon>Magnoliopsida</taxon>
        <taxon>eudicotyledons</taxon>
        <taxon>Gunneridae</taxon>
        <taxon>Pentapetalae</taxon>
        <taxon>Saxifragales</taxon>
        <taxon>Crassulaceae</taxon>
        <taxon>Kalanchoe</taxon>
    </lineage>
</organism>
<accession>A0A7N0T1F2</accession>
<evidence type="ECO:0000256" key="10">
    <source>
        <dbReference type="ARBA" id="ARBA00048679"/>
    </source>
</evidence>
<dbReference type="PROSITE" id="PS00916">
    <property type="entry name" value="PI3_4_KINASE_2"/>
    <property type="match status" value="1"/>
</dbReference>
<dbReference type="InterPro" id="IPR016024">
    <property type="entry name" value="ARM-type_fold"/>
</dbReference>
<evidence type="ECO:0000313" key="17">
    <source>
        <dbReference type="Proteomes" id="UP000594263"/>
    </source>
</evidence>
<reference evidence="16" key="1">
    <citation type="submission" date="2021-01" db="UniProtKB">
        <authorList>
            <consortium name="EnsemblPlants"/>
        </authorList>
    </citation>
    <scope>IDENTIFICATION</scope>
</reference>
<evidence type="ECO:0000256" key="3">
    <source>
        <dbReference type="ARBA" id="ARBA00022527"/>
    </source>
</evidence>
<feature type="domain" description="FATC" evidence="15">
    <location>
        <begin position="3708"/>
        <end position="3740"/>
    </location>
</feature>
<comment type="catalytic activity">
    <reaction evidence="10">
        <text>L-seryl-[protein] + ATP = O-phospho-L-seryl-[protein] + ADP + H(+)</text>
        <dbReference type="Rhea" id="RHEA:17989"/>
        <dbReference type="Rhea" id="RHEA-COMP:9863"/>
        <dbReference type="Rhea" id="RHEA-COMP:11604"/>
        <dbReference type="ChEBI" id="CHEBI:15378"/>
        <dbReference type="ChEBI" id="CHEBI:29999"/>
        <dbReference type="ChEBI" id="CHEBI:30616"/>
        <dbReference type="ChEBI" id="CHEBI:83421"/>
        <dbReference type="ChEBI" id="CHEBI:456216"/>
        <dbReference type="EC" id="2.7.11.1"/>
    </reaction>
</comment>
<dbReference type="SMART" id="SM00146">
    <property type="entry name" value="PI3Kc"/>
    <property type="match status" value="1"/>
</dbReference>
<dbReference type="SUPFAM" id="SSF56112">
    <property type="entry name" value="Protein kinase-like (PK-like)"/>
    <property type="match status" value="1"/>
</dbReference>